<dbReference type="GO" id="GO:0016747">
    <property type="term" value="F:acyltransferase activity, transferring groups other than amino-acyl groups"/>
    <property type="evidence" value="ECO:0007669"/>
    <property type="project" value="InterPro"/>
</dbReference>
<dbReference type="EMBL" id="JAADZU010000037">
    <property type="protein sequence ID" value="NDK90387.1"/>
    <property type="molecule type" value="Genomic_DNA"/>
</dbReference>
<evidence type="ECO:0000259" key="3">
    <source>
        <dbReference type="PROSITE" id="PS51186"/>
    </source>
</evidence>
<dbReference type="PANTHER" id="PTHR43877">
    <property type="entry name" value="AMINOALKYLPHOSPHONATE N-ACETYLTRANSFERASE-RELATED-RELATED"/>
    <property type="match status" value="1"/>
</dbReference>
<dbReference type="AlphaFoldDB" id="A0A7K3LS54"/>
<accession>A0A7K3LS54</accession>
<dbReference type="PANTHER" id="PTHR43877:SF1">
    <property type="entry name" value="ACETYLTRANSFERASE"/>
    <property type="match status" value="1"/>
</dbReference>
<evidence type="ECO:0000313" key="5">
    <source>
        <dbReference type="Proteomes" id="UP000466307"/>
    </source>
</evidence>
<sequence length="198" mass="21258">MAASVDEFSAPGFAIEAATDPALAPAVADVAAATFPLACPPHSRPEDIAAFIRENLGPANFAAYIASSESEVLVARADDGTLAGYALVHHHAPADADVAAVITERPSSEISKMYVLPGHHAHIRPSETRTAPPSHLLMRAAIDRARQRGSAVVWLGVNQENERAQRFYAKMGFHRAGVKTFDLNGRVEHDYVLRQSLT</sequence>
<evidence type="ECO:0000256" key="1">
    <source>
        <dbReference type="ARBA" id="ARBA00022679"/>
    </source>
</evidence>
<evidence type="ECO:0000313" key="4">
    <source>
        <dbReference type="EMBL" id="NDK90387.1"/>
    </source>
</evidence>
<dbReference type="PROSITE" id="PS51186">
    <property type="entry name" value="GNAT"/>
    <property type="match status" value="1"/>
</dbReference>
<dbReference type="InterPro" id="IPR016181">
    <property type="entry name" value="Acyl_CoA_acyltransferase"/>
</dbReference>
<keyword evidence="1 4" id="KW-0808">Transferase</keyword>
<dbReference type="Proteomes" id="UP000466307">
    <property type="component" value="Unassembled WGS sequence"/>
</dbReference>
<keyword evidence="2" id="KW-0012">Acyltransferase</keyword>
<dbReference type="Gene3D" id="3.40.630.30">
    <property type="match status" value="1"/>
</dbReference>
<organism evidence="4 5">
    <name type="scientific">Gordonia desulfuricans</name>
    <dbReference type="NCBI Taxonomy" id="89051"/>
    <lineage>
        <taxon>Bacteria</taxon>
        <taxon>Bacillati</taxon>
        <taxon>Actinomycetota</taxon>
        <taxon>Actinomycetes</taxon>
        <taxon>Mycobacteriales</taxon>
        <taxon>Gordoniaceae</taxon>
        <taxon>Gordonia</taxon>
    </lineage>
</organism>
<reference evidence="4 5" key="1">
    <citation type="submission" date="2020-01" db="EMBL/GenBank/DDBJ databases">
        <title>Investigation of new actinobacteria for the biodesulphurisation of diesel fuel.</title>
        <authorList>
            <person name="Athi Narayanan S.M."/>
        </authorList>
    </citation>
    <scope>NUCLEOTIDE SEQUENCE [LARGE SCALE GENOMIC DNA]</scope>
    <source>
        <strain evidence="4 5">213E</strain>
    </source>
</reference>
<evidence type="ECO:0000256" key="2">
    <source>
        <dbReference type="ARBA" id="ARBA00023315"/>
    </source>
</evidence>
<dbReference type="InterPro" id="IPR050832">
    <property type="entry name" value="Bact_Acetyltransf"/>
</dbReference>
<dbReference type="CDD" id="cd04301">
    <property type="entry name" value="NAT_SF"/>
    <property type="match status" value="1"/>
</dbReference>
<gene>
    <name evidence="4" type="ORF">GYA93_12445</name>
</gene>
<keyword evidence="5" id="KW-1185">Reference proteome</keyword>
<comment type="caution">
    <text evidence="4">The sequence shown here is derived from an EMBL/GenBank/DDBJ whole genome shotgun (WGS) entry which is preliminary data.</text>
</comment>
<proteinExistence type="predicted"/>
<feature type="domain" description="N-acetyltransferase" evidence="3">
    <location>
        <begin position="35"/>
        <end position="198"/>
    </location>
</feature>
<dbReference type="Pfam" id="PF00583">
    <property type="entry name" value="Acetyltransf_1"/>
    <property type="match status" value="1"/>
</dbReference>
<dbReference type="InterPro" id="IPR000182">
    <property type="entry name" value="GNAT_dom"/>
</dbReference>
<protein>
    <submittedName>
        <fullName evidence="4">GNAT family N-acetyltransferase</fullName>
    </submittedName>
</protein>
<dbReference type="RefSeq" id="WP_059036452.1">
    <property type="nucleotide sequence ID" value="NZ_JAADZU010000037.1"/>
</dbReference>
<dbReference type="SUPFAM" id="SSF55729">
    <property type="entry name" value="Acyl-CoA N-acyltransferases (Nat)"/>
    <property type="match status" value="1"/>
</dbReference>
<name>A0A7K3LS54_9ACTN</name>